<evidence type="ECO:0000256" key="1">
    <source>
        <dbReference type="SAM" id="MobiDB-lite"/>
    </source>
</evidence>
<reference evidence="3" key="1">
    <citation type="submission" date="2021-01" db="EMBL/GenBank/DDBJ databases">
        <authorList>
            <person name="Corre E."/>
            <person name="Pelletier E."/>
            <person name="Niang G."/>
            <person name="Scheremetjew M."/>
            <person name="Finn R."/>
            <person name="Kale V."/>
            <person name="Holt S."/>
            <person name="Cochrane G."/>
            <person name="Meng A."/>
            <person name="Brown T."/>
            <person name="Cohen L."/>
        </authorList>
    </citation>
    <scope>NUCLEOTIDE SEQUENCE</scope>
    <source>
        <strain evidence="3">CCMP 2712</strain>
    </source>
</reference>
<dbReference type="NCBIfam" id="TIGR01685">
    <property type="entry name" value="MDP-1"/>
    <property type="match status" value="1"/>
</dbReference>
<protein>
    <recommendedName>
        <fullName evidence="4">FCP1 homology domain-containing protein</fullName>
    </recommendedName>
</protein>
<evidence type="ECO:0008006" key="4">
    <source>
        <dbReference type="Google" id="ProtNLM"/>
    </source>
</evidence>
<dbReference type="GO" id="GO:0003993">
    <property type="term" value="F:acid phosphatase activity"/>
    <property type="evidence" value="ECO:0007669"/>
    <property type="project" value="TreeGrafter"/>
</dbReference>
<dbReference type="PANTHER" id="PTHR17901:SF14">
    <property type="entry name" value="MAGNESIUM-DEPENDENT PHOSPHATASE 1"/>
    <property type="match status" value="1"/>
</dbReference>
<accession>A0A7S4P9C2</accession>
<dbReference type="Pfam" id="PF12689">
    <property type="entry name" value="Acid_PPase"/>
    <property type="match status" value="1"/>
</dbReference>
<feature type="chain" id="PRO_5030524429" description="FCP1 homology domain-containing protein" evidence="2">
    <location>
        <begin position="25"/>
        <end position="478"/>
    </location>
</feature>
<evidence type="ECO:0000256" key="2">
    <source>
        <dbReference type="SAM" id="SignalP"/>
    </source>
</evidence>
<proteinExistence type="predicted"/>
<dbReference type="InterPro" id="IPR010036">
    <property type="entry name" value="MDP_1_eu_arc"/>
</dbReference>
<dbReference type="Gene3D" id="3.40.50.1000">
    <property type="entry name" value="HAD superfamily/HAD-like"/>
    <property type="match status" value="1"/>
</dbReference>
<organism evidence="3">
    <name type="scientific">Guillardia theta</name>
    <name type="common">Cryptophyte</name>
    <name type="synonym">Cryptomonas phi</name>
    <dbReference type="NCBI Taxonomy" id="55529"/>
    <lineage>
        <taxon>Eukaryota</taxon>
        <taxon>Cryptophyceae</taxon>
        <taxon>Pyrenomonadales</taxon>
        <taxon>Geminigeraceae</taxon>
        <taxon>Guillardia</taxon>
    </lineage>
</organism>
<feature type="signal peptide" evidence="2">
    <location>
        <begin position="1"/>
        <end position="24"/>
    </location>
</feature>
<name>A0A7S4P9C2_GUITH</name>
<dbReference type="InterPro" id="IPR023214">
    <property type="entry name" value="HAD_sf"/>
</dbReference>
<dbReference type="EMBL" id="HBKN01039904">
    <property type="protein sequence ID" value="CAE2327718.1"/>
    <property type="molecule type" value="Transcribed_RNA"/>
</dbReference>
<dbReference type="AlphaFoldDB" id="A0A7S4P9C2"/>
<gene>
    <name evidence="3" type="ORF">GTHE00462_LOCUS31220</name>
</gene>
<dbReference type="PANTHER" id="PTHR17901">
    <property type="entry name" value="MAGNESIUM-DEPENDENT PHOSPHATASE 1 MDP1"/>
    <property type="match status" value="1"/>
</dbReference>
<feature type="region of interest" description="Disordered" evidence="1">
    <location>
        <begin position="83"/>
        <end position="105"/>
    </location>
</feature>
<keyword evidence="2" id="KW-0732">Signal</keyword>
<evidence type="ECO:0000313" key="3">
    <source>
        <dbReference type="EMBL" id="CAE2327718.1"/>
    </source>
</evidence>
<sequence>MRMTRLACLYFGIFLVSREMEAHAECLGWIHPSRNPSRWNAVRAHGSNTCNPRMHSHGSDARWDRKRTDSFSRISPHFKKLLQDHKKTELRSSEQHDGISSRKFEEEYANNEDIKDYGEQMDDSTTEHGLYRVIVEREHWAHQAAVRARTDPADGDTERRLLEAKIARAEKLFADANRLARLKAKEAEEAAFAAQKAHEYLQSLKSKQNQCAESGLLSEEEVSSLQSYYLAQKEDFSHEVPQDAIDLEKPPDMPHLTTNVSSSDVSNTFRIGIRPRSKTDLSSRFLDRTVPGGPLNHEPRIVLFELDGAICESFEDTSGPPFRPCSPARIRDTNDKEIVIQKGALEVFKTLSALDRSNLHVAILSRITKPGWTEEFLESIQITRGTSMRDIVDFVVVQSGLEKTRQLSETLRAVMAVSSIQNLKRRTKVEYNQMLFFGKESRVCRDLTSMGITSVRVPYGITVDIWEDGLKHFAENSP</sequence>